<organism evidence="1 2">
    <name type="scientific">Monilinia fructicola</name>
    <name type="common">Brown rot fungus</name>
    <name type="synonym">Ciboria fructicola</name>
    <dbReference type="NCBI Taxonomy" id="38448"/>
    <lineage>
        <taxon>Eukaryota</taxon>
        <taxon>Fungi</taxon>
        <taxon>Dikarya</taxon>
        <taxon>Ascomycota</taxon>
        <taxon>Pezizomycotina</taxon>
        <taxon>Leotiomycetes</taxon>
        <taxon>Helotiales</taxon>
        <taxon>Sclerotiniaceae</taxon>
        <taxon>Monilinia</taxon>
    </lineage>
</organism>
<proteinExistence type="predicted"/>
<protein>
    <submittedName>
        <fullName evidence="1">Uncharacterized protein</fullName>
    </submittedName>
</protein>
<evidence type="ECO:0000313" key="2">
    <source>
        <dbReference type="Proteomes" id="UP000322873"/>
    </source>
</evidence>
<reference evidence="1 2" key="1">
    <citation type="submission" date="2019-06" db="EMBL/GenBank/DDBJ databases">
        <title>Genome Sequence of the Brown Rot Fungal Pathogen Monilinia fructicola.</title>
        <authorList>
            <person name="De Miccolis Angelini R.M."/>
            <person name="Landi L."/>
            <person name="Abate D."/>
            <person name="Pollastro S."/>
            <person name="Romanazzi G."/>
            <person name="Faretra F."/>
        </authorList>
    </citation>
    <scope>NUCLEOTIDE SEQUENCE [LARGE SCALE GENOMIC DNA]</scope>
    <source>
        <strain evidence="1 2">Mfrc123</strain>
    </source>
</reference>
<sequence length="81" mass="9328">MCDSAAIAASQGFTPFKYMRRDVFVNEGICRLIHDMRYARFFISALENLNPDAANNWRSKLLCHPIQTRIELQTQYGDGKT</sequence>
<accession>A0A5M9JZT5</accession>
<gene>
    <name evidence="1" type="ORF">EYC84_005262</name>
</gene>
<dbReference type="AlphaFoldDB" id="A0A5M9JZT5"/>
<keyword evidence="2" id="KW-1185">Reference proteome</keyword>
<dbReference type="Proteomes" id="UP000322873">
    <property type="component" value="Unassembled WGS sequence"/>
</dbReference>
<name>A0A5M9JZT5_MONFR</name>
<dbReference type="EMBL" id="VICG01000003">
    <property type="protein sequence ID" value="KAA8573689.1"/>
    <property type="molecule type" value="Genomic_DNA"/>
</dbReference>
<evidence type="ECO:0000313" key="1">
    <source>
        <dbReference type="EMBL" id="KAA8573689.1"/>
    </source>
</evidence>
<comment type="caution">
    <text evidence="1">The sequence shown here is derived from an EMBL/GenBank/DDBJ whole genome shotgun (WGS) entry which is preliminary data.</text>
</comment>